<dbReference type="RefSeq" id="WP_098695115.1">
    <property type="nucleotide sequence ID" value="NZ_CP023778.1"/>
</dbReference>
<feature type="domain" description="Cyanobactin oxidase ThcOx second" evidence="3">
    <location>
        <begin position="119"/>
        <end position="230"/>
    </location>
</feature>
<reference evidence="4 5" key="1">
    <citation type="submission" date="2017-10" db="EMBL/GenBank/DDBJ databases">
        <title>Comparative genomics between pathogenic Norcardia.</title>
        <authorList>
            <person name="Zeng L."/>
        </authorList>
    </citation>
    <scope>NUCLEOTIDE SEQUENCE [LARGE SCALE GENOMIC DNA]</scope>
    <source>
        <strain evidence="4 5">NC_YFY_NT001</strain>
    </source>
</reference>
<organism evidence="4 5">
    <name type="scientific">Nocardia terpenica</name>
    <dbReference type="NCBI Taxonomy" id="455432"/>
    <lineage>
        <taxon>Bacteria</taxon>
        <taxon>Bacillati</taxon>
        <taxon>Actinomycetota</taxon>
        <taxon>Actinomycetes</taxon>
        <taxon>Mycobacteriales</taxon>
        <taxon>Nocardiaceae</taxon>
        <taxon>Nocardia</taxon>
    </lineage>
</organism>
<dbReference type="CDD" id="cd02142">
    <property type="entry name" value="McbC_SagB-like_oxidoreductase"/>
    <property type="match status" value="1"/>
</dbReference>
<dbReference type="Pfam" id="PF22767">
    <property type="entry name" value="ThcOx"/>
    <property type="match status" value="1"/>
</dbReference>
<protein>
    <submittedName>
        <fullName evidence="4">Dehydrogenase</fullName>
    </submittedName>
</protein>
<feature type="domain" description="Nitroreductase" evidence="2">
    <location>
        <begin position="284"/>
        <end position="448"/>
    </location>
</feature>
<dbReference type="InterPro" id="IPR020051">
    <property type="entry name" value="SagB-type_dehydrogenase"/>
</dbReference>
<name>A0A291RKA8_9NOCA</name>
<dbReference type="KEGG" id="ntp:CRH09_19290"/>
<dbReference type="GeneID" id="88359510"/>
<evidence type="ECO:0000313" key="4">
    <source>
        <dbReference type="EMBL" id="ATL68013.1"/>
    </source>
</evidence>
<proteinExistence type="predicted"/>
<accession>A0A291RKA8</accession>
<dbReference type="InterPro" id="IPR029479">
    <property type="entry name" value="Nitroreductase"/>
</dbReference>
<dbReference type="SUPFAM" id="SSF55469">
    <property type="entry name" value="FMN-dependent nitroreductase-like"/>
    <property type="match status" value="1"/>
</dbReference>
<dbReference type="EMBL" id="CP023778">
    <property type="protein sequence ID" value="ATL68013.1"/>
    <property type="molecule type" value="Genomic_DNA"/>
</dbReference>
<dbReference type="PANTHER" id="PTHR43745:SF2">
    <property type="entry name" value="NITROREDUCTASE MJ1384-RELATED"/>
    <property type="match status" value="1"/>
</dbReference>
<dbReference type="Proteomes" id="UP000221961">
    <property type="component" value="Chromosome"/>
</dbReference>
<dbReference type="Pfam" id="PF00881">
    <property type="entry name" value="Nitroreductase"/>
    <property type="match status" value="1"/>
</dbReference>
<dbReference type="InterPro" id="IPR052544">
    <property type="entry name" value="Bacteriocin_Proc_Enz"/>
</dbReference>
<feature type="compositionally biased region" description="Basic and acidic residues" evidence="1">
    <location>
        <begin position="481"/>
        <end position="493"/>
    </location>
</feature>
<evidence type="ECO:0000259" key="3">
    <source>
        <dbReference type="Pfam" id="PF22767"/>
    </source>
</evidence>
<evidence type="ECO:0000259" key="2">
    <source>
        <dbReference type="Pfam" id="PF00881"/>
    </source>
</evidence>
<dbReference type="InterPro" id="IPR000415">
    <property type="entry name" value="Nitroreductase-like"/>
</dbReference>
<dbReference type="PANTHER" id="PTHR43745">
    <property type="entry name" value="NITROREDUCTASE MJ1384-RELATED"/>
    <property type="match status" value="1"/>
</dbReference>
<dbReference type="Gene3D" id="3.40.109.10">
    <property type="entry name" value="NADH Oxidase"/>
    <property type="match status" value="1"/>
</dbReference>
<evidence type="ECO:0000256" key="1">
    <source>
        <dbReference type="SAM" id="MobiDB-lite"/>
    </source>
</evidence>
<evidence type="ECO:0000313" key="5">
    <source>
        <dbReference type="Proteomes" id="UP000221961"/>
    </source>
</evidence>
<dbReference type="AlphaFoldDB" id="A0A291RKA8"/>
<dbReference type="NCBIfam" id="TIGR03605">
    <property type="entry name" value="antibiot_sagB"/>
    <property type="match status" value="1"/>
</dbReference>
<feature type="region of interest" description="Disordered" evidence="1">
    <location>
        <begin position="469"/>
        <end position="493"/>
    </location>
</feature>
<dbReference type="GO" id="GO:0016491">
    <property type="term" value="F:oxidoreductase activity"/>
    <property type="evidence" value="ECO:0007669"/>
    <property type="project" value="InterPro"/>
</dbReference>
<dbReference type="InterPro" id="IPR054488">
    <property type="entry name" value="ThcOx_dom2"/>
</dbReference>
<sequence>MNPILPGHYGIRFRSGIDLERCARDTVILRGQRRVCVLRNFHPRLHRALAAITERSVPMPELLDGLEVAQHGLLVSAVQRLWGLTRCSIVIDNRELLRIETPTVEAGLEPVAIPTRTPVRLSRFAFLRTTGQRMALESARVPHRCVLVDGAVGALLTELAGPVVVDRVAVEGLSPSAGALLVQALAELGFVDLGDGAGAQTPTARFAADHDDIQAQWEFHDLLFHERSRLSYPGRAREDLFPFRGRIAPQPVTKVVTSGPEITLWRPPLADLLGKDPSLTTAMEGRRSVRDYGQTPMHARQVGEFLYRVARVRATSGPGDTGIPYEISSRPYPSGGACYDLELYLVVGRCLGIANGIYFYDPAGHRLHPIDGDERRRTEILDTARQSAGGGSHPDILIVMASRFPRVAWKYPSIAYRLTTLHVGILYQCMYLVAVAMRLAPCAIGSSSVDLLGDERLEEPIVGAFMMGSLPEENNGPAAQRESHPEWHPVNDPQWHDEARHLLRAAEEDTSPC</sequence>
<gene>
    <name evidence="4" type="ORF">CRH09_19290</name>
</gene>